<gene>
    <name evidence="5" type="ORF">NYR02_02445</name>
</gene>
<evidence type="ECO:0000313" key="6">
    <source>
        <dbReference type="Proteomes" id="UP001147830"/>
    </source>
</evidence>
<dbReference type="AlphaFoldDB" id="A0A9X2WD11"/>
<keyword evidence="3" id="KW-0408">Iron</keyword>
<dbReference type="Gene3D" id="1.20.120.50">
    <property type="entry name" value="Hemerythrin-like"/>
    <property type="match status" value="1"/>
</dbReference>
<protein>
    <submittedName>
        <fullName evidence="5">Hemerythrin family protein</fullName>
    </submittedName>
</protein>
<evidence type="ECO:0000259" key="4">
    <source>
        <dbReference type="Pfam" id="PF01814"/>
    </source>
</evidence>
<dbReference type="InterPro" id="IPR035938">
    <property type="entry name" value="Hemerythrin-like_sf"/>
</dbReference>
<dbReference type="Pfam" id="PF01814">
    <property type="entry name" value="Hemerythrin"/>
    <property type="match status" value="1"/>
</dbReference>
<sequence length="140" mass="16680">MTIEFRDYRPLALAQMNREHEEFANLLNEAEQALLMGRAGLPYLRRVYDHCLQHFAQEERDMEYLRFPALAAHRHEHQRILQLFTDALAGYERSGDMTGVLEFLMDTIPDWFGQHMNNYDRALSLFLVQQEQKQDQKRAH</sequence>
<proteinExistence type="inferred from homology"/>
<dbReference type="EMBL" id="JAOANI010000009">
    <property type="protein sequence ID" value="MCT7357880.1"/>
    <property type="molecule type" value="Genomic_DNA"/>
</dbReference>
<evidence type="ECO:0000313" key="5">
    <source>
        <dbReference type="EMBL" id="MCT7357880.1"/>
    </source>
</evidence>
<dbReference type="Proteomes" id="UP001147830">
    <property type="component" value="Unassembled WGS sequence"/>
</dbReference>
<dbReference type="CDD" id="cd12107">
    <property type="entry name" value="Hemerythrin"/>
    <property type="match status" value="1"/>
</dbReference>
<feature type="domain" description="Hemerythrin-like" evidence="4">
    <location>
        <begin position="13"/>
        <end position="119"/>
    </location>
</feature>
<organism evidence="5 6">
    <name type="scientific">Thalassolituus pacificus</name>
    <dbReference type="NCBI Taxonomy" id="2975440"/>
    <lineage>
        <taxon>Bacteria</taxon>
        <taxon>Pseudomonadati</taxon>
        <taxon>Pseudomonadota</taxon>
        <taxon>Gammaproteobacteria</taxon>
        <taxon>Oceanospirillales</taxon>
        <taxon>Oceanospirillaceae</taxon>
        <taxon>Thalassolituus</taxon>
    </lineage>
</organism>
<name>A0A9X2WD11_9GAMM</name>
<reference evidence="5" key="1">
    <citation type="journal article" date="2022" name="Front. Microbiol.">
        <title>Genome-based taxonomic rearrangement of Oceanobacter-related bacteria including the description of Thalassolituus hydrocarbonoclasticus sp. nov. and Thalassolituus pacificus sp. nov. and emended description of the genus Thalassolituus.</title>
        <authorList>
            <person name="Dong C."/>
            <person name="Wei L."/>
            <person name="Wang J."/>
            <person name="Lai Q."/>
            <person name="Huang Z."/>
            <person name="Shao Z."/>
        </authorList>
    </citation>
    <scope>NUCLEOTIDE SEQUENCE</scope>
    <source>
        <strain evidence="5">59MF3M-4</strain>
    </source>
</reference>
<comment type="caution">
    <text evidence="5">The sequence shown here is derived from an EMBL/GenBank/DDBJ whole genome shotgun (WGS) entry which is preliminary data.</text>
</comment>
<evidence type="ECO:0000256" key="2">
    <source>
        <dbReference type="ARBA" id="ARBA00022723"/>
    </source>
</evidence>
<dbReference type="GO" id="GO:0046872">
    <property type="term" value="F:metal ion binding"/>
    <property type="evidence" value="ECO:0007669"/>
    <property type="project" value="UniProtKB-KW"/>
</dbReference>
<keyword evidence="2" id="KW-0479">Metal-binding</keyword>
<dbReference type="InterPro" id="IPR012312">
    <property type="entry name" value="Hemerythrin-like"/>
</dbReference>
<dbReference type="InterPro" id="IPR016131">
    <property type="entry name" value="Haemerythrin_Fe_BS"/>
</dbReference>
<dbReference type="RefSeq" id="WP_260974808.1">
    <property type="nucleotide sequence ID" value="NZ_JAOANI010000009.1"/>
</dbReference>
<dbReference type="PROSITE" id="PS00550">
    <property type="entry name" value="HEMERYTHRINS"/>
    <property type="match status" value="1"/>
</dbReference>
<evidence type="ECO:0000256" key="3">
    <source>
        <dbReference type="ARBA" id="ARBA00023004"/>
    </source>
</evidence>
<dbReference type="NCBIfam" id="TIGR02481">
    <property type="entry name" value="hemeryth_dom"/>
    <property type="match status" value="1"/>
</dbReference>
<reference evidence="5" key="2">
    <citation type="submission" date="2022-08" db="EMBL/GenBank/DDBJ databases">
        <authorList>
            <person name="Dong C."/>
        </authorList>
    </citation>
    <scope>NUCLEOTIDE SEQUENCE</scope>
    <source>
        <strain evidence="5">59MF3M-4</strain>
    </source>
</reference>
<dbReference type="SUPFAM" id="SSF47188">
    <property type="entry name" value="Hemerythrin-like"/>
    <property type="match status" value="1"/>
</dbReference>
<dbReference type="InterPro" id="IPR012827">
    <property type="entry name" value="Hemerythrin_metal-bd"/>
</dbReference>
<accession>A0A9X2WD11</accession>
<evidence type="ECO:0000256" key="1">
    <source>
        <dbReference type="ARBA" id="ARBA00010587"/>
    </source>
</evidence>
<comment type="similarity">
    <text evidence="1">Belongs to the hemerythrin family.</text>
</comment>
<keyword evidence="6" id="KW-1185">Reference proteome</keyword>